<dbReference type="Proteomes" id="UP000667802">
    <property type="component" value="Unassembled WGS sequence"/>
</dbReference>
<keyword evidence="2" id="KW-1185">Reference proteome</keyword>
<dbReference type="RefSeq" id="WP_310834447.1">
    <property type="nucleotide sequence ID" value="NZ_JAALHA020000033.1"/>
</dbReference>
<protein>
    <submittedName>
        <fullName evidence="1">Uncharacterized protein</fullName>
    </submittedName>
</protein>
<gene>
    <name evidence="1" type="ORF">G7B40_038440</name>
</gene>
<sequence length="113" mass="12685">MITEEAIALLTQRLTTPLQIEHYLHRVFEDAYKAATKPVTIEMVEAVLAVGLNDLEPRLMRHGYSAKVLAELLNVRTSEINSFLHSQLPPGRTEDLRDQMLKIGIPLYASSGN</sequence>
<comment type="caution">
    <text evidence="1">The sequence shown here is derived from an EMBL/GenBank/DDBJ whole genome shotgun (WGS) entry which is preliminary data.</text>
</comment>
<reference evidence="2" key="1">
    <citation type="journal article" date="2021" name="Science">
        <title>Hunting the eagle killer: A cyanobacterial neurotoxin causes vacuolar myelinopathy.</title>
        <authorList>
            <person name="Breinlinger S."/>
            <person name="Phillips T.J."/>
            <person name="Haram B.N."/>
            <person name="Mares J."/>
            <person name="Martinez Yerena J.A."/>
            <person name="Hrouzek P."/>
            <person name="Sobotka R."/>
            <person name="Henderson W.M."/>
            <person name="Schmieder P."/>
            <person name="Williams S.M."/>
            <person name="Lauderdale J.D."/>
            <person name="Wilde H.D."/>
            <person name="Gerrin W."/>
            <person name="Kust A."/>
            <person name="Washington J.W."/>
            <person name="Wagner C."/>
            <person name="Geier B."/>
            <person name="Liebeke M."/>
            <person name="Enke H."/>
            <person name="Niedermeyer T.H.J."/>
            <person name="Wilde S.B."/>
        </authorList>
    </citation>
    <scope>NUCLEOTIDE SEQUENCE [LARGE SCALE GENOMIC DNA]</scope>
    <source>
        <strain evidence="2">Thurmond2011</strain>
    </source>
</reference>
<proteinExistence type="predicted"/>
<evidence type="ECO:0000313" key="1">
    <source>
        <dbReference type="EMBL" id="MDR9900386.1"/>
    </source>
</evidence>
<dbReference type="EMBL" id="JAALHA020000033">
    <property type="protein sequence ID" value="MDR9900386.1"/>
    <property type="molecule type" value="Genomic_DNA"/>
</dbReference>
<dbReference type="AlphaFoldDB" id="A0AAP5IET4"/>
<organism evidence="1 2">
    <name type="scientific">Aetokthonos hydrillicola Thurmond2011</name>
    <dbReference type="NCBI Taxonomy" id="2712845"/>
    <lineage>
        <taxon>Bacteria</taxon>
        <taxon>Bacillati</taxon>
        <taxon>Cyanobacteriota</taxon>
        <taxon>Cyanophyceae</taxon>
        <taxon>Nostocales</taxon>
        <taxon>Hapalosiphonaceae</taxon>
        <taxon>Aetokthonos</taxon>
    </lineage>
</organism>
<evidence type="ECO:0000313" key="2">
    <source>
        <dbReference type="Proteomes" id="UP000667802"/>
    </source>
</evidence>
<accession>A0AAP5IET4</accession>
<name>A0AAP5IET4_9CYAN</name>